<dbReference type="EMBL" id="BAABZQ010000001">
    <property type="protein sequence ID" value="GAA6501991.1"/>
    <property type="molecule type" value="Genomic_DNA"/>
</dbReference>
<evidence type="ECO:0000256" key="1">
    <source>
        <dbReference type="ARBA" id="ARBA00022723"/>
    </source>
</evidence>
<dbReference type="Pfam" id="PF14691">
    <property type="entry name" value="Fer4_20"/>
    <property type="match status" value="1"/>
</dbReference>
<feature type="domain" description="4Fe-4S ferredoxin-type" evidence="4">
    <location>
        <begin position="294"/>
        <end position="323"/>
    </location>
</feature>
<dbReference type="InterPro" id="IPR009051">
    <property type="entry name" value="Helical_ferredxn"/>
</dbReference>
<dbReference type="InterPro" id="IPR028261">
    <property type="entry name" value="DPD_II"/>
</dbReference>
<protein>
    <submittedName>
        <fullName evidence="5">FAD-dependent oxidoreductase</fullName>
    </submittedName>
</protein>
<dbReference type="SUPFAM" id="SSF54862">
    <property type="entry name" value="4Fe-4S ferredoxins"/>
    <property type="match status" value="2"/>
</dbReference>
<keyword evidence="2" id="KW-0408">Iron</keyword>
<sequence length="903" mass="100259">MVERVGLYMANLRPKIVKLAKMVGGVAGAMNRIDEKAPEYYALNAVVTDDMADVALVMGLRQPRTFEYIVEKCGRSREETKKLLDQLTYTGVVKVWTDKKDKKDRYFINIFAPGMLEMMVNNREQLAAHPEIGKAFEEYTRKRIAPMAPLFPEGMAMMRVTPVESAVKDLPGVQPWEKLSYYLRKYDTFSVSDCSCRQSRKVLGEGCGHLEKDICIQMGTGAEYYIRTGRGRQVSREEVLEILKFAEDNGLMHEMPATDGLGESAAICNCCSCSCFSMRIATLFRTPDAIRSNFTAEVNPEECVACGQCVENCPTNALKLGQRLCAKKPLPKTEEPTARDHVWSKKNWNMDYRENRQDVAEEGTSPCKTACPAHIAVQGYIKLAARGKYKEALELIKKENPFPAVCGRICPHGCEDECTRGDIDEPIAIDEIKRFIADKELDSDVRYIPPKRYHLGNKIAIIGGGPAGLSCAYYLAIDDYRVTVFEKQEKLGGMLALGIPSFRLEKEVLNAEIDVLKEMGVEFKTGVEVGKDVTLDELRKQGYEAFYIAVGAQGGRRLNVEGEDASGVVSGVEFLREVNLGCGRTLAGNVVVVGGGNVAVDVARTATRQGDDTVKMYCLESRKEMPALDEEIEEAEADHVEFQNGWGPKRILTEDGKVTGVEFMRCVSVFDEMHRFAPKYDEEDTITVPADTVLLSIGQSIEWGSLLEGSKVKLGRGNTAQADSLTYQTGEKDVFVGGDCCTGPKFAIHAIAAGKEGAISIHRYVQPGQTLTLGRDRREYHAFDKNNVAVDLQSFDNTPRQRPAHAQEKKGTFRDDRMTFTEEQMKKETERCLGCGAVQVDSYMCVGCGMCTTKCKFDAIHLKRTGHSKPDLYEKLPVKIAANAVKRSGKIAASSVKTTRRKD</sequence>
<dbReference type="PRINTS" id="PR00419">
    <property type="entry name" value="ADXRDTASE"/>
</dbReference>
<dbReference type="Proteomes" id="UP001600941">
    <property type="component" value="Unassembled WGS sequence"/>
</dbReference>
<dbReference type="Gene3D" id="3.30.70.20">
    <property type="match status" value="1"/>
</dbReference>
<evidence type="ECO:0000313" key="5">
    <source>
        <dbReference type="EMBL" id="GAA6501991.1"/>
    </source>
</evidence>
<keyword evidence="1" id="KW-0479">Metal-binding</keyword>
<gene>
    <name evidence="5" type="ORF">K340107D12_48070</name>
</gene>
<dbReference type="InterPro" id="IPR017896">
    <property type="entry name" value="4Fe4S_Fe-S-bd"/>
</dbReference>
<evidence type="ECO:0000256" key="2">
    <source>
        <dbReference type="ARBA" id="ARBA00023004"/>
    </source>
</evidence>
<proteinExistence type="predicted"/>
<accession>A0ABQ0BZL7</accession>
<dbReference type="Pfam" id="PF07992">
    <property type="entry name" value="Pyr_redox_2"/>
    <property type="match status" value="1"/>
</dbReference>
<reference evidence="5 6" key="1">
    <citation type="submission" date="2024-04" db="EMBL/GenBank/DDBJ databases">
        <title>Defined microbial consortia suppress multidrug-resistant proinflammatory Enterobacteriaceae via ecological control.</title>
        <authorList>
            <person name="Furuichi M."/>
            <person name="Kawaguchi T."/>
            <person name="Pust M."/>
            <person name="Yasuma K."/>
            <person name="Plichta D."/>
            <person name="Hasegawa N."/>
            <person name="Ohya T."/>
            <person name="Bhattarai S."/>
            <person name="Sasajima S."/>
            <person name="Aoto Y."/>
            <person name="Tuganbaev T."/>
            <person name="Yaginuma M."/>
            <person name="Ueda M."/>
            <person name="Okahashi N."/>
            <person name="Amafuji K."/>
            <person name="Kiridooshi Y."/>
            <person name="Sugita K."/>
            <person name="Strazar M."/>
            <person name="Skelly A."/>
            <person name="Suda W."/>
            <person name="Hattori M."/>
            <person name="Nakamoto N."/>
            <person name="Caballero S."/>
            <person name="Norman J."/>
            <person name="Olle B."/>
            <person name="Tanoue T."/>
            <person name="Arita M."/>
            <person name="Bucci V."/>
            <person name="Atarashi K."/>
            <person name="Xavier R."/>
            <person name="Honda K."/>
        </authorList>
    </citation>
    <scope>NUCLEOTIDE SEQUENCE [LARGE SCALE GENOMIC DNA]</scope>
    <source>
        <strain evidence="6">k34-0107-D12</strain>
    </source>
</reference>
<dbReference type="PANTHER" id="PTHR42783:SF3">
    <property type="entry name" value="GLUTAMATE SYNTHASE [NADPH] SMALL CHAIN-RELATED"/>
    <property type="match status" value="1"/>
</dbReference>
<organism evidence="5 6">
    <name type="scientific">Blautia parvula</name>
    <dbReference type="NCBI Taxonomy" id="2877527"/>
    <lineage>
        <taxon>Bacteria</taxon>
        <taxon>Bacillati</taxon>
        <taxon>Bacillota</taxon>
        <taxon>Clostridia</taxon>
        <taxon>Lachnospirales</taxon>
        <taxon>Lachnospiraceae</taxon>
        <taxon>Blautia</taxon>
    </lineage>
</organism>
<keyword evidence="6" id="KW-1185">Reference proteome</keyword>
<dbReference type="PANTHER" id="PTHR42783">
    <property type="entry name" value="GLUTAMATE SYNTHASE [NADPH] SMALL CHAIN"/>
    <property type="match status" value="1"/>
</dbReference>
<dbReference type="PROSITE" id="PS51379">
    <property type="entry name" value="4FE4S_FER_2"/>
    <property type="match status" value="2"/>
</dbReference>
<evidence type="ECO:0000259" key="4">
    <source>
        <dbReference type="PROSITE" id="PS51379"/>
    </source>
</evidence>
<name>A0ABQ0BZL7_9FIRM</name>
<dbReference type="InterPro" id="IPR017900">
    <property type="entry name" value="4Fe4S_Fe_S_CS"/>
</dbReference>
<dbReference type="Pfam" id="PF00037">
    <property type="entry name" value="Fer4"/>
    <property type="match status" value="2"/>
</dbReference>
<keyword evidence="3" id="KW-0411">Iron-sulfur</keyword>
<evidence type="ECO:0000313" key="6">
    <source>
        <dbReference type="Proteomes" id="UP001600941"/>
    </source>
</evidence>
<dbReference type="Gene3D" id="1.10.1060.10">
    <property type="entry name" value="Alpha-helical ferredoxin"/>
    <property type="match status" value="1"/>
</dbReference>
<comment type="caution">
    <text evidence="5">The sequence shown here is derived from an EMBL/GenBank/DDBJ whole genome shotgun (WGS) entry which is preliminary data.</text>
</comment>
<dbReference type="Gene3D" id="3.50.50.60">
    <property type="entry name" value="FAD/NAD(P)-binding domain"/>
    <property type="match status" value="2"/>
</dbReference>
<dbReference type="InterPro" id="IPR036188">
    <property type="entry name" value="FAD/NAD-bd_sf"/>
</dbReference>
<dbReference type="PROSITE" id="PS00198">
    <property type="entry name" value="4FE4S_FER_1"/>
    <property type="match status" value="1"/>
</dbReference>
<evidence type="ECO:0000256" key="3">
    <source>
        <dbReference type="ARBA" id="ARBA00023014"/>
    </source>
</evidence>
<dbReference type="SUPFAM" id="SSF46548">
    <property type="entry name" value="alpha-helical ferredoxin"/>
    <property type="match status" value="1"/>
</dbReference>
<feature type="domain" description="4Fe-4S ferredoxin-type" evidence="4">
    <location>
        <begin position="836"/>
        <end position="865"/>
    </location>
</feature>
<dbReference type="InterPro" id="IPR023753">
    <property type="entry name" value="FAD/NAD-binding_dom"/>
</dbReference>
<dbReference type="SUPFAM" id="SSF51971">
    <property type="entry name" value="Nucleotide-binding domain"/>
    <property type="match status" value="1"/>
</dbReference>